<dbReference type="GO" id="GO:0009089">
    <property type="term" value="P:lysine biosynthetic process via diaminopimelate"/>
    <property type="evidence" value="ECO:0007669"/>
    <property type="project" value="TreeGrafter"/>
</dbReference>
<keyword evidence="8" id="KW-1185">Reference proteome</keyword>
<keyword evidence="2" id="KW-0805">Transcription regulation</keyword>
<dbReference type="GO" id="GO:0003700">
    <property type="term" value="F:DNA-binding transcription factor activity"/>
    <property type="evidence" value="ECO:0007669"/>
    <property type="project" value="InterPro"/>
</dbReference>
<reference evidence="7 8" key="1">
    <citation type="submission" date="2024-02" db="EMBL/GenBank/DDBJ databases">
        <title>Genome analysis and characterization of Microbaculum marinisediminis sp. nov., isolated from marine sediment.</title>
        <authorList>
            <person name="Du Z.-J."/>
            <person name="Ye Y.-Q."/>
            <person name="Zhang Z.-R."/>
            <person name="Yuan S.-M."/>
            <person name="Zhang X.-Y."/>
        </authorList>
    </citation>
    <scope>NUCLEOTIDE SEQUENCE [LARGE SCALE GENOMIC DNA]</scope>
    <source>
        <strain evidence="7 8">SDUM1044001</strain>
    </source>
</reference>
<gene>
    <name evidence="7" type="ORF">V3328_23475</name>
</gene>
<dbReference type="GO" id="GO:0010628">
    <property type="term" value="P:positive regulation of gene expression"/>
    <property type="evidence" value="ECO:0007669"/>
    <property type="project" value="TreeGrafter"/>
</dbReference>
<evidence type="ECO:0000259" key="6">
    <source>
        <dbReference type="PROSITE" id="PS50931"/>
    </source>
</evidence>
<dbReference type="Pfam" id="PF00126">
    <property type="entry name" value="HTH_1"/>
    <property type="match status" value="1"/>
</dbReference>
<evidence type="ECO:0000256" key="5">
    <source>
        <dbReference type="SAM" id="Phobius"/>
    </source>
</evidence>
<keyword evidence="5" id="KW-0472">Membrane</keyword>
<evidence type="ECO:0000313" key="7">
    <source>
        <dbReference type="EMBL" id="MEJ8574459.1"/>
    </source>
</evidence>
<dbReference type="Gene3D" id="3.40.190.290">
    <property type="match status" value="1"/>
</dbReference>
<dbReference type="PROSITE" id="PS50931">
    <property type="entry name" value="HTH_LYSR"/>
    <property type="match status" value="1"/>
</dbReference>
<comment type="similarity">
    <text evidence="1">Belongs to the LysR transcriptional regulatory family.</text>
</comment>
<accession>A0AAW9RZT4</accession>
<keyword evidence="5" id="KW-0812">Transmembrane</keyword>
<name>A0AAW9RZT4_9HYPH</name>
<sequence length="291" mass="31409">MNLRQIETFAAVMKCGTASRAAEVLGVSQPAVSRNIIELERSVGFPLFARIRNRLVPTPEARILYDDVEASFRGIDTIRASAARIRDRGGGEIRVASMPTLGHSIVPTAIAAFLTQHPDVRVSLLVLPSRDARDLIASGRFDIGLVADLIDVSGVLHQTFLSRDALCAIPCGHPLADREVIGPSDLDGEPFIAYSPEDPARRRLEEVLATVGALPRIVVQTMSATTALALVAAGVGLALVSTHSIGWFDRTRIVLKPFEPGVQVRTLLLLPADRAKSQLVREFIDALMAAR</sequence>
<dbReference type="RefSeq" id="WP_340332161.1">
    <property type="nucleotide sequence ID" value="NZ_JAZHOF010000012.1"/>
</dbReference>
<dbReference type="InterPro" id="IPR036390">
    <property type="entry name" value="WH_DNA-bd_sf"/>
</dbReference>
<dbReference type="InterPro" id="IPR005119">
    <property type="entry name" value="LysR_subst-bd"/>
</dbReference>
<evidence type="ECO:0000256" key="3">
    <source>
        <dbReference type="ARBA" id="ARBA00023125"/>
    </source>
</evidence>
<proteinExistence type="inferred from homology"/>
<dbReference type="GO" id="GO:0043565">
    <property type="term" value="F:sequence-specific DNA binding"/>
    <property type="evidence" value="ECO:0007669"/>
    <property type="project" value="TreeGrafter"/>
</dbReference>
<evidence type="ECO:0000256" key="1">
    <source>
        <dbReference type="ARBA" id="ARBA00009437"/>
    </source>
</evidence>
<dbReference type="EMBL" id="JAZHOF010000012">
    <property type="protein sequence ID" value="MEJ8574459.1"/>
    <property type="molecule type" value="Genomic_DNA"/>
</dbReference>
<keyword evidence="5" id="KW-1133">Transmembrane helix</keyword>
<dbReference type="InterPro" id="IPR036388">
    <property type="entry name" value="WH-like_DNA-bd_sf"/>
</dbReference>
<dbReference type="Gene3D" id="1.10.10.10">
    <property type="entry name" value="Winged helix-like DNA-binding domain superfamily/Winged helix DNA-binding domain"/>
    <property type="match status" value="1"/>
</dbReference>
<protein>
    <submittedName>
        <fullName evidence="7">LysR substrate-binding domain-containing protein</fullName>
    </submittedName>
</protein>
<keyword evidence="3" id="KW-0238">DNA-binding</keyword>
<dbReference type="AlphaFoldDB" id="A0AAW9RZT4"/>
<keyword evidence="4" id="KW-0804">Transcription</keyword>
<feature type="domain" description="HTH lysR-type" evidence="6">
    <location>
        <begin position="1"/>
        <end position="58"/>
    </location>
</feature>
<dbReference type="Proteomes" id="UP001378188">
    <property type="component" value="Unassembled WGS sequence"/>
</dbReference>
<dbReference type="PANTHER" id="PTHR30427">
    <property type="entry name" value="TRANSCRIPTIONAL ACTIVATOR PROTEIN LYSR"/>
    <property type="match status" value="1"/>
</dbReference>
<evidence type="ECO:0000256" key="4">
    <source>
        <dbReference type="ARBA" id="ARBA00023163"/>
    </source>
</evidence>
<dbReference type="SUPFAM" id="SSF46785">
    <property type="entry name" value="Winged helix' DNA-binding domain"/>
    <property type="match status" value="1"/>
</dbReference>
<dbReference type="Pfam" id="PF03466">
    <property type="entry name" value="LysR_substrate"/>
    <property type="match status" value="1"/>
</dbReference>
<dbReference type="PRINTS" id="PR00039">
    <property type="entry name" value="HTHLYSR"/>
</dbReference>
<dbReference type="InterPro" id="IPR000847">
    <property type="entry name" value="LysR_HTH_N"/>
</dbReference>
<feature type="transmembrane region" description="Helical" evidence="5">
    <location>
        <begin position="227"/>
        <end position="248"/>
    </location>
</feature>
<evidence type="ECO:0000256" key="2">
    <source>
        <dbReference type="ARBA" id="ARBA00023015"/>
    </source>
</evidence>
<organism evidence="7 8">
    <name type="scientific">Microbaculum marinum</name>
    <dbReference type="NCBI Taxonomy" id="1764581"/>
    <lineage>
        <taxon>Bacteria</taxon>
        <taxon>Pseudomonadati</taxon>
        <taxon>Pseudomonadota</taxon>
        <taxon>Alphaproteobacteria</taxon>
        <taxon>Hyphomicrobiales</taxon>
        <taxon>Tepidamorphaceae</taxon>
        <taxon>Microbaculum</taxon>
    </lineage>
</organism>
<evidence type="ECO:0000313" key="8">
    <source>
        <dbReference type="Proteomes" id="UP001378188"/>
    </source>
</evidence>
<dbReference type="SUPFAM" id="SSF53850">
    <property type="entry name" value="Periplasmic binding protein-like II"/>
    <property type="match status" value="1"/>
</dbReference>
<dbReference type="PANTHER" id="PTHR30427:SF1">
    <property type="entry name" value="TRANSCRIPTIONAL ACTIVATOR PROTEIN LYSR"/>
    <property type="match status" value="1"/>
</dbReference>
<comment type="caution">
    <text evidence="7">The sequence shown here is derived from an EMBL/GenBank/DDBJ whole genome shotgun (WGS) entry which is preliminary data.</text>
</comment>